<accession>A0A4R6GHQ9</accession>
<dbReference type="PANTHER" id="PTHR42736">
    <property type="entry name" value="PROTEIN-GLUTAMINE GAMMA-GLUTAMYLTRANSFERASE"/>
    <property type="match status" value="1"/>
</dbReference>
<dbReference type="EMBL" id="SNWF01000004">
    <property type="protein sequence ID" value="TDN94453.1"/>
    <property type="molecule type" value="Genomic_DNA"/>
</dbReference>
<keyword evidence="1" id="KW-1133">Transmembrane helix</keyword>
<protein>
    <submittedName>
        <fullName evidence="3">Transglutaminase superfamily protein</fullName>
    </submittedName>
</protein>
<dbReference type="Pfam" id="PF11992">
    <property type="entry name" value="TgpA_N"/>
    <property type="match status" value="1"/>
</dbReference>
<feature type="domain" description="Transglutaminase-like" evidence="2">
    <location>
        <begin position="418"/>
        <end position="489"/>
    </location>
</feature>
<dbReference type="AlphaFoldDB" id="A0A4R6GHQ9"/>
<feature type="transmembrane region" description="Helical" evidence="1">
    <location>
        <begin position="144"/>
        <end position="164"/>
    </location>
</feature>
<keyword evidence="1" id="KW-0812">Transmembrane</keyword>
<dbReference type="Proteomes" id="UP000294737">
    <property type="component" value="Unassembled WGS sequence"/>
</dbReference>
<dbReference type="InterPro" id="IPR002931">
    <property type="entry name" value="Transglutaminase-like"/>
</dbReference>
<evidence type="ECO:0000313" key="3">
    <source>
        <dbReference type="EMBL" id="TDN94453.1"/>
    </source>
</evidence>
<feature type="transmembrane region" description="Helical" evidence="1">
    <location>
        <begin position="567"/>
        <end position="586"/>
    </location>
</feature>
<dbReference type="Pfam" id="PF01841">
    <property type="entry name" value="Transglut_core"/>
    <property type="match status" value="1"/>
</dbReference>
<evidence type="ECO:0000256" key="1">
    <source>
        <dbReference type="SAM" id="Phobius"/>
    </source>
</evidence>
<feature type="transmembrane region" description="Helical" evidence="1">
    <location>
        <begin position="176"/>
        <end position="195"/>
    </location>
</feature>
<reference evidence="3 4" key="1">
    <citation type="submission" date="2019-03" db="EMBL/GenBank/DDBJ databases">
        <title>Genomic Encyclopedia of Type Strains, Phase IV (KMG-IV): sequencing the most valuable type-strain genomes for metagenomic binning, comparative biology and taxonomic classification.</title>
        <authorList>
            <person name="Goeker M."/>
        </authorList>
    </citation>
    <scope>NUCLEOTIDE SEQUENCE [LARGE SCALE GENOMIC DNA]</scope>
    <source>
        <strain evidence="3 4">DSM 18555</strain>
    </source>
</reference>
<evidence type="ECO:0000313" key="4">
    <source>
        <dbReference type="Proteomes" id="UP000294737"/>
    </source>
</evidence>
<comment type="caution">
    <text evidence="3">The sequence shown here is derived from an EMBL/GenBank/DDBJ whole genome shotgun (WGS) entry which is preliminary data.</text>
</comment>
<dbReference type="InterPro" id="IPR052901">
    <property type="entry name" value="Bact_TGase-like"/>
</dbReference>
<dbReference type="OrthoDB" id="9804872at2"/>
<keyword evidence="1" id="KW-0472">Membrane</keyword>
<feature type="transmembrane region" description="Helical" evidence="1">
    <location>
        <begin position="73"/>
        <end position="90"/>
    </location>
</feature>
<gene>
    <name evidence="3" type="ORF">EV677_0998</name>
</gene>
<dbReference type="InterPro" id="IPR038765">
    <property type="entry name" value="Papain-like_cys_pep_sf"/>
</dbReference>
<dbReference type="RefSeq" id="WP_112991121.1">
    <property type="nucleotide sequence ID" value="NZ_PTLZ01000001.1"/>
</dbReference>
<dbReference type="InterPro" id="IPR021878">
    <property type="entry name" value="TgpA_N"/>
</dbReference>
<dbReference type="Gene3D" id="3.10.620.30">
    <property type="match status" value="1"/>
</dbReference>
<proteinExistence type="predicted"/>
<keyword evidence="4" id="KW-1185">Reference proteome</keyword>
<feature type="transmembrane region" description="Helical" evidence="1">
    <location>
        <begin position="21"/>
        <end position="38"/>
    </location>
</feature>
<dbReference type="SMART" id="SM00460">
    <property type="entry name" value="TGc"/>
    <property type="match status" value="1"/>
</dbReference>
<dbReference type="SUPFAM" id="SSF54001">
    <property type="entry name" value="Cysteine proteinases"/>
    <property type="match status" value="1"/>
</dbReference>
<feature type="transmembrane region" description="Helical" evidence="1">
    <location>
        <begin position="120"/>
        <end position="138"/>
    </location>
</feature>
<organism evidence="3 4">
    <name type="scientific">Herminiimonas fonticola</name>
    <dbReference type="NCBI Taxonomy" id="303380"/>
    <lineage>
        <taxon>Bacteria</taxon>
        <taxon>Pseudomonadati</taxon>
        <taxon>Pseudomonadota</taxon>
        <taxon>Betaproteobacteria</taxon>
        <taxon>Burkholderiales</taxon>
        <taxon>Oxalobacteraceae</taxon>
        <taxon>Herminiimonas</taxon>
    </lineage>
</organism>
<evidence type="ECO:0000259" key="2">
    <source>
        <dbReference type="SMART" id="SM00460"/>
    </source>
</evidence>
<name>A0A4R6GHQ9_9BURK</name>
<sequence>MSFLHKLWPAMATPSTRPMSRAKADTLLLLFACGLVLAPHALHLPLWITGICLALMVWRGWITFRGNRMPPRWLLLPIAVLAMGGVYLTFKTFFGQEAGVAMLVLLLTFKLLEMHAARDLFVVVFLSFFMLLTTFFYSQTIATALLMIAAVIAMLTAQLSFQYVDTAPPLRKRLRLGASIFALAVPLTVVLFVLFPRIQGPLWGMPADANAARSGLSDNMTPGNISKLALSGDVAFRVKFIDPAPPSSKLYWRAIVLDRYDGRTWSKYPRQPAKDSGTLLFSGNPLRYQITQEPTSKPWLFALEFPTTDPQLAGKYVIGSPDKELLVTRPITERIRYDVTSHLDFNFLQNVDKTTMSQWLSLPSGFNPQTIVFADSMRSKSNDDLTVVNNVLNFFRTEKFSYTLQPPLLGRNGVDEFLFSTRAGFCEHYAGAFVVMMRAMNIPARVVTGYQGGQMNPVDGFMTVKQSDAHAWAEVWIENRGWIRVDPTAAVAPERIERNNTSATTPAFGGLINMNIGADSWLRKIRFSWDAVNNGWNQWVLNYTPDRQKSLLQSLGFGNIDWRTMTALMFAIGGALTLLITLPLLANRKKIDPLDAAYAKLSKQMAQHGYPRQAHEGPRSYSVRLLTSASGLTQEQKRAIKNFLIIYEAARYRPLEKSALPDVLSKLTSLLKKSR</sequence>
<dbReference type="PANTHER" id="PTHR42736:SF1">
    <property type="entry name" value="PROTEIN-GLUTAMINE GAMMA-GLUTAMYLTRANSFERASE"/>
    <property type="match status" value="1"/>
</dbReference>